<evidence type="ECO:0000313" key="7">
    <source>
        <dbReference type="Proteomes" id="UP000277580"/>
    </source>
</evidence>
<keyword evidence="7" id="KW-1185">Reference proteome</keyword>
<comment type="similarity">
    <text evidence="1">Belongs to the paxM FAD-dependent monooxygenase family.</text>
</comment>
<protein>
    <submittedName>
        <fullName evidence="6">Flavo protein monooxygenase</fullName>
    </submittedName>
</protein>
<evidence type="ECO:0000256" key="2">
    <source>
        <dbReference type="ARBA" id="ARBA00022630"/>
    </source>
</evidence>
<dbReference type="EMBL" id="ML119105">
    <property type="protein sequence ID" value="RPB17841.1"/>
    <property type="molecule type" value="Genomic_DNA"/>
</dbReference>
<dbReference type="Gene3D" id="3.50.50.60">
    <property type="entry name" value="FAD/NAD(P)-binding domain"/>
    <property type="match status" value="1"/>
</dbReference>
<dbReference type="InterPro" id="IPR050562">
    <property type="entry name" value="FAD_mOase_fung"/>
</dbReference>
<dbReference type="AlphaFoldDB" id="A0A3N4LB19"/>
<keyword evidence="6" id="KW-0503">Monooxygenase</keyword>
<keyword evidence="3" id="KW-0274">FAD</keyword>
<name>A0A3N4LB19_9PEZI</name>
<dbReference type="InterPro" id="IPR002938">
    <property type="entry name" value="FAD-bd"/>
</dbReference>
<sequence>MPGFITRPVKLEAKFTVIVVGGSITGLTLAHSLDRAGIDYIILERHENITPVLGSCVGIMPNGGRILDQLGLFDAIESEIEPIHRSHTCYPDGFSFTNAFPDIINERFGYPLSLLDRQKLLTILYDTLNDKSRVYLGKAVVKIEQLGDLVRVSTKDGHFYDGDLVVGADGVHSKVRSEMWKIADLINPGLITPQEKHATKAEYACIYGISWNIPELVIGDQVTCVYDGVSVMTFNGSQGRIIWFVTKKLDKRYHYPDIPRFTNVDAEKVCEGIQTKAIWGKVTFADIWAGRESYWMTALEENVFEHWHVGRVVCLGDSIHKLTQNIGQGANCAIESAAALANSLHDLINVRKIHRPSNNEMETCLNLFSQSRKKRMKAICKDAAFVTRLEARDGLLCRLIGRYYAPYCSDFPADVASKLIAGAVMLNYIPMPKRAGGGWMVNSAIVGAKDRTGEACS</sequence>
<feature type="domain" description="FAD-binding" evidence="5">
    <location>
        <begin position="15"/>
        <end position="178"/>
    </location>
</feature>
<dbReference type="Proteomes" id="UP000277580">
    <property type="component" value="Unassembled WGS sequence"/>
</dbReference>
<evidence type="ECO:0000313" key="6">
    <source>
        <dbReference type="EMBL" id="RPB17841.1"/>
    </source>
</evidence>
<evidence type="ECO:0000256" key="1">
    <source>
        <dbReference type="ARBA" id="ARBA00007992"/>
    </source>
</evidence>
<dbReference type="GO" id="GO:0004497">
    <property type="term" value="F:monooxygenase activity"/>
    <property type="evidence" value="ECO:0007669"/>
    <property type="project" value="UniProtKB-KW"/>
</dbReference>
<organism evidence="6 7">
    <name type="scientific">Morchella conica CCBAS932</name>
    <dbReference type="NCBI Taxonomy" id="1392247"/>
    <lineage>
        <taxon>Eukaryota</taxon>
        <taxon>Fungi</taxon>
        <taxon>Dikarya</taxon>
        <taxon>Ascomycota</taxon>
        <taxon>Pezizomycotina</taxon>
        <taxon>Pezizomycetes</taxon>
        <taxon>Pezizales</taxon>
        <taxon>Morchellaceae</taxon>
        <taxon>Morchella</taxon>
    </lineage>
</organism>
<dbReference type="Pfam" id="PF01494">
    <property type="entry name" value="FAD_binding_3"/>
    <property type="match status" value="2"/>
</dbReference>
<gene>
    <name evidence="6" type="ORF">P167DRAFT_550865</name>
</gene>
<dbReference type="SUPFAM" id="SSF51905">
    <property type="entry name" value="FAD/NAD(P)-binding domain"/>
    <property type="match status" value="1"/>
</dbReference>
<reference evidence="6 7" key="1">
    <citation type="journal article" date="2018" name="Nat. Ecol. Evol.">
        <title>Pezizomycetes genomes reveal the molecular basis of ectomycorrhizal truffle lifestyle.</title>
        <authorList>
            <person name="Murat C."/>
            <person name="Payen T."/>
            <person name="Noel B."/>
            <person name="Kuo A."/>
            <person name="Morin E."/>
            <person name="Chen J."/>
            <person name="Kohler A."/>
            <person name="Krizsan K."/>
            <person name="Balestrini R."/>
            <person name="Da Silva C."/>
            <person name="Montanini B."/>
            <person name="Hainaut M."/>
            <person name="Levati E."/>
            <person name="Barry K.W."/>
            <person name="Belfiori B."/>
            <person name="Cichocki N."/>
            <person name="Clum A."/>
            <person name="Dockter R.B."/>
            <person name="Fauchery L."/>
            <person name="Guy J."/>
            <person name="Iotti M."/>
            <person name="Le Tacon F."/>
            <person name="Lindquist E.A."/>
            <person name="Lipzen A."/>
            <person name="Malagnac F."/>
            <person name="Mello A."/>
            <person name="Molinier V."/>
            <person name="Miyauchi S."/>
            <person name="Poulain J."/>
            <person name="Riccioni C."/>
            <person name="Rubini A."/>
            <person name="Sitrit Y."/>
            <person name="Splivallo R."/>
            <person name="Traeger S."/>
            <person name="Wang M."/>
            <person name="Zifcakova L."/>
            <person name="Wipf D."/>
            <person name="Zambonelli A."/>
            <person name="Paolocci F."/>
            <person name="Nowrousian M."/>
            <person name="Ottonello S."/>
            <person name="Baldrian P."/>
            <person name="Spatafora J.W."/>
            <person name="Henrissat B."/>
            <person name="Nagy L.G."/>
            <person name="Aury J.M."/>
            <person name="Wincker P."/>
            <person name="Grigoriev I.V."/>
            <person name="Bonfante P."/>
            <person name="Martin F.M."/>
        </authorList>
    </citation>
    <scope>NUCLEOTIDE SEQUENCE [LARGE SCALE GENOMIC DNA]</scope>
    <source>
        <strain evidence="6 7">CCBAS932</strain>
    </source>
</reference>
<dbReference type="PRINTS" id="PR00420">
    <property type="entry name" value="RNGMNOXGNASE"/>
</dbReference>
<dbReference type="PANTHER" id="PTHR47356">
    <property type="entry name" value="FAD-DEPENDENT MONOOXYGENASE ASQG-RELATED"/>
    <property type="match status" value="1"/>
</dbReference>
<dbReference type="OrthoDB" id="10029326at2759"/>
<evidence type="ECO:0000256" key="4">
    <source>
        <dbReference type="ARBA" id="ARBA00023002"/>
    </source>
</evidence>
<keyword evidence="2" id="KW-0285">Flavoprotein</keyword>
<dbReference type="GO" id="GO:0071949">
    <property type="term" value="F:FAD binding"/>
    <property type="evidence" value="ECO:0007669"/>
    <property type="project" value="InterPro"/>
</dbReference>
<dbReference type="InParanoid" id="A0A3N4LB19"/>
<dbReference type="STRING" id="1392247.A0A3N4LB19"/>
<evidence type="ECO:0000256" key="3">
    <source>
        <dbReference type="ARBA" id="ARBA00022827"/>
    </source>
</evidence>
<keyword evidence="4" id="KW-0560">Oxidoreductase</keyword>
<dbReference type="PANTHER" id="PTHR47356:SF2">
    <property type="entry name" value="FAD-BINDING DOMAIN-CONTAINING PROTEIN-RELATED"/>
    <property type="match status" value="1"/>
</dbReference>
<feature type="domain" description="FAD-binding" evidence="5">
    <location>
        <begin position="299"/>
        <end position="348"/>
    </location>
</feature>
<evidence type="ECO:0000259" key="5">
    <source>
        <dbReference type="Pfam" id="PF01494"/>
    </source>
</evidence>
<accession>A0A3N4LB19</accession>
<dbReference type="InterPro" id="IPR036188">
    <property type="entry name" value="FAD/NAD-bd_sf"/>
</dbReference>
<proteinExistence type="inferred from homology"/>